<reference evidence="3" key="1">
    <citation type="journal article" date="2014" name="Proc. Natl. Acad. Sci. U.S.A.">
        <title>Extensive sampling of basidiomycete genomes demonstrates inadequacy of the white-rot/brown-rot paradigm for wood decay fungi.</title>
        <authorList>
            <person name="Riley R."/>
            <person name="Salamov A.A."/>
            <person name="Brown D.W."/>
            <person name="Nagy L.G."/>
            <person name="Floudas D."/>
            <person name="Held B.W."/>
            <person name="Levasseur A."/>
            <person name="Lombard V."/>
            <person name="Morin E."/>
            <person name="Otillar R."/>
            <person name="Lindquist E.A."/>
            <person name="Sun H."/>
            <person name="LaButti K.M."/>
            <person name="Schmutz J."/>
            <person name="Jabbour D."/>
            <person name="Luo H."/>
            <person name="Baker S.E."/>
            <person name="Pisabarro A.G."/>
            <person name="Walton J.D."/>
            <person name="Blanchette R.A."/>
            <person name="Henrissat B."/>
            <person name="Martin F."/>
            <person name="Cullen D."/>
            <person name="Hibbett D.S."/>
            <person name="Grigoriev I.V."/>
        </authorList>
    </citation>
    <scope>NUCLEOTIDE SEQUENCE [LARGE SCALE GENOMIC DNA]</scope>
    <source>
        <strain evidence="3">FD-172 SS1</strain>
    </source>
</reference>
<feature type="region of interest" description="Disordered" evidence="1">
    <location>
        <begin position="143"/>
        <end position="171"/>
    </location>
</feature>
<dbReference type="AlphaFoldDB" id="A0A067MHM1"/>
<evidence type="ECO:0000313" key="2">
    <source>
        <dbReference type="EMBL" id="KDQ15039.1"/>
    </source>
</evidence>
<dbReference type="HOGENOM" id="CLU_1454157_0_0_1"/>
<organism evidence="2 3">
    <name type="scientific">Botryobasidium botryosum (strain FD-172 SS1)</name>
    <dbReference type="NCBI Taxonomy" id="930990"/>
    <lineage>
        <taxon>Eukaryota</taxon>
        <taxon>Fungi</taxon>
        <taxon>Dikarya</taxon>
        <taxon>Basidiomycota</taxon>
        <taxon>Agaricomycotina</taxon>
        <taxon>Agaricomycetes</taxon>
        <taxon>Cantharellales</taxon>
        <taxon>Botryobasidiaceae</taxon>
        <taxon>Botryobasidium</taxon>
    </lineage>
</organism>
<name>A0A067MHM1_BOTB1</name>
<protein>
    <submittedName>
        <fullName evidence="2">Uncharacterized protein</fullName>
    </submittedName>
</protein>
<dbReference type="InParanoid" id="A0A067MHM1"/>
<dbReference type="EMBL" id="KL198034">
    <property type="protein sequence ID" value="KDQ15039.1"/>
    <property type="molecule type" value="Genomic_DNA"/>
</dbReference>
<gene>
    <name evidence="2" type="ORF">BOTBODRAFT_174223</name>
</gene>
<evidence type="ECO:0000256" key="1">
    <source>
        <dbReference type="SAM" id="MobiDB-lite"/>
    </source>
</evidence>
<keyword evidence="3" id="KW-1185">Reference proteome</keyword>
<evidence type="ECO:0000313" key="3">
    <source>
        <dbReference type="Proteomes" id="UP000027195"/>
    </source>
</evidence>
<proteinExistence type="predicted"/>
<accession>A0A067MHM1</accession>
<dbReference type="Proteomes" id="UP000027195">
    <property type="component" value="Unassembled WGS sequence"/>
</dbReference>
<sequence>MDKQRIAIDPENGNQGDFWQTIDLVLAELRQAGSDLSPAERASQIQIDSTSSTAPIIRVISADPITDDLVFHFTIQLQSSPFIHHIFLLLETAFTADLEKYPPKGGRVMFPEQLGSRVLPWQVEMDNWAREISAIAWQLAAASGANGPEEDEENVPAADPSLDTPNLDATDLDFNHNDGDVMMIAA</sequence>